<dbReference type="GO" id="GO:0004449">
    <property type="term" value="F:isocitrate dehydrogenase (NAD+) activity"/>
    <property type="evidence" value="ECO:0007669"/>
    <property type="project" value="TreeGrafter"/>
</dbReference>
<feature type="compositionally biased region" description="Basic and acidic residues" evidence="2">
    <location>
        <begin position="35"/>
        <end position="44"/>
    </location>
</feature>
<dbReference type="AlphaFoldDB" id="A0A2S0L648"/>
<evidence type="ECO:0000313" key="5">
    <source>
        <dbReference type="Proteomes" id="UP000237883"/>
    </source>
</evidence>
<dbReference type="SMART" id="SM01329">
    <property type="entry name" value="Iso_dh"/>
    <property type="match status" value="1"/>
</dbReference>
<dbReference type="Proteomes" id="UP000237883">
    <property type="component" value="Chromosome"/>
</dbReference>
<gene>
    <name evidence="4" type="ORF">C5Q96_07855</name>
</gene>
<reference evidence="5" key="1">
    <citation type="submission" date="2018-02" db="EMBL/GenBank/DDBJ databases">
        <authorList>
            <person name="Holder M.E."/>
            <person name="Ajami N.J."/>
            <person name="Petrosino J.F."/>
        </authorList>
    </citation>
    <scope>NUCLEOTIDE SEQUENCE [LARGE SCALE GENOMIC DNA]</scope>
    <source>
        <strain evidence="5">CCUG 47132</strain>
    </source>
</reference>
<dbReference type="RefSeq" id="WP_106057825.1">
    <property type="nucleotide sequence ID" value="NZ_CP027228.1"/>
</dbReference>
<comment type="similarity">
    <text evidence="1">Belongs to the isocitrate and isopropylmalate dehydrogenases family.</text>
</comment>
<feature type="region of interest" description="Disordered" evidence="2">
    <location>
        <begin position="35"/>
        <end position="57"/>
    </location>
</feature>
<dbReference type="InterPro" id="IPR024084">
    <property type="entry name" value="IsoPropMal-DH-like_dom"/>
</dbReference>
<evidence type="ECO:0000256" key="2">
    <source>
        <dbReference type="SAM" id="MobiDB-lite"/>
    </source>
</evidence>
<dbReference type="EMBL" id="CP027228">
    <property type="protein sequence ID" value="AVM48771.1"/>
    <property type="molecule type" value="Genomic_DNA"/>
</dbReference>
<organism evidence="4 5">
    <name type="scientific">Mogibacterium diversum</name>
    <dbReference type="NCBI Taxonomy" id="114527"/>
    <lineage>
        <taxon>Bacteria</taxon>
        <taxon>Bacillati</taxon>
        <taxon>Bacillota</taxon>
        <taxon>Clostridia</taxon>
        <taxon>Peptostreptococcales</taxon>
        <taxon>Anaerovoracaceae</taxon>
        <taxon>Mogibacterium</taxon>
    </lineage>
</organism>
<evidence type="ECO:0000259" key="3">
    <source>
        <dbReference type="SMART" id="SM01329"/>
    </source>
</evidence>
<dbReference type="Pfam" id="PF00180">
    <property type="entry name" value="Iso_dh"/>
    <property type="match status" value="1"/>
</dbReference>
<dbReference type="GO" id="GO:0006102">
    <property type="term" value="P:isocitrate metabolic process"/>
    <property type="evidence" value="ECO:0007669"/>
    <property type="project" value="TreeGrafter"/>
</dbReference>
<feature type="domain" description="Isopropylmalate dehydrogenase-like" evidence="3">
    <location>
        <begin position="61"/>
        <end position="397"/>
    </location>
</feature>
<evidence type="ECO:0000313" key="4">
    <source>
        <dbReference type="EMBL" id="AVM48771.1"/>
    </source>
</evidence>
<dbReference type="KEGG" id="mdv:C5Q96_07855"/>
<proteinExistence type="inferred from homology"/>
<protein>
    <submittedName>
        <fullName evidence="4">Isocitrate dehydrogenase</fullName>
    </submittedName>
</protein>
<dbReference type="GO" id="GO:0006099">
    <property type="term" value="P:tricarboxylic acid cycle"/>
    <property type="evidence" value="ECO:0007669"/>
    <property type="project" value="TreeGrafter"/>
</dbReference>
<name>A0A2S0L648_9FIRM</name>
<dbReference type="PANTHER" id="PTHR11835:SF43">
    <property type="entry name" value="ISOPROPYLMALATE DEHYDROGENASE-LIKE DOMAIN-CONTAINING PROTEIN"/>
    <property type="match status" value="1"/>
</dbReference>
<dbReference type="Gene3D" id="3.40.718.10">
    <property type="entry name" value="Isopropylmalate Dehydrogenase"/>
    <property type="match status" value="1"/>
</dbReference>
<dbReference type="SUPFAM" id="SSF53659">
    <property type="entry name" value="Isocitrate/Isopropylmalate dehydrogenase-like"/>
    <property type="match status" value="1"/>
</dbReference>
<accession>A0A2S0L648</accession>
<sequence>MDKKIYSSEIERDIRSAVENFEIVLREQVARNQRMRAEREEKGAANKTGDPVPNSNRDKVIIGTAAGDGIGPIIMTEAEKVLEAVLRDRLASGSLVLKPIEGFTLENRLAAGKTVPDSVMAAMSECDVLLKGPTTTPNAAMNTANIESANVYLRKSFDLFANVRPVAIPEEGIDWTFFRENTEGEYALGSKGEYITGELAVDFKVTTDEGTERIARAAYEYARANGKKRVSIVTKANIMKKTDGNFLNICREVAKEYPEIETDSWFIDIMAANLVNKDIRNNFQVFVLPNLYGDIITDEAAQIQGGVGTAGSANIGRNYAIFEAIHGSAPRMIEEGLGEYANPSSLLKAAVMMLSHVGYRDESKRLEDALEAADKELGPRMTGMAGGATCREYTELVMSRL</sequence>
<dbReference type="PANTHER" id="PTHR11835">
    <property type="entry name" value="DECARBOXYLATING DEHYDROGENASES-ISOCITRATE, ISOPROPYLMALATE, TARTRATE"/>
    <property type="match status" value="1"/>
</dbReference>
<dbReference type="OrthoDB" id="9806254at2"/>
<dbReference type="GeneID" id="78392177"/>
<evidence type="ECO:0000256" key="1">
    <source>
        <dbReference type="ARBA" id="ARBA00007769"/>
    </source>
</evidence>
<keyword evidence="5" id="KW-1185">Reference proteome</keyword>